<evidence type="ECO:0000256" key="1">
    <source>
        <dbReference type="SAM" id="Phobius"/>
    </source>
</evidence>
<evidence type="ECO:0000313" key="3">
    <source>
        <dbReference type="Proteomes" id="UP001500218"/>
    </source>
</evidence>
<dbReference type="RefSeq" id="WP_344132243.1">
    <property type="nucleotide sequence ID" value="NZ_BAAALT010000097.1"/>
</dbReference>
<keyword evidence="3" id="KW-1185">Reference proteome</keyword>
<protein>
    <recommendedName>
        <fullName evidence="4">Ribosomal protein L7/L12 C-terminal domain-containing protein</fullName>
    </recommendedName>
</protein>
<accession>A0ABP4YAD8</accession>
<evidence type="ECO:0008006" key="4">
    <source>
        <dbReference type="Google" id="ProtNLM"/>
    </source>
</evidence>
<keyword evidence="1" id="KW-0472">Membrane</keyword>
<gene>
    <name evidence="2" type="ORF">GCM10009682_33230</name>
</gene>
<organism evidence="2 3">
    <name type="scientific">Luedemannella flava</name>
    <dbReference type="NCBI Taxonomy" id="349316"/>
    <lineage>
        <taxon>Bacteria</taxon>
        <taxon>Bacillati</taxon>
        <taxon>Actinomycetota</taxon>
        <taxon>Actinomycetes</taxon>
        <taxon>Micromonosporales</taxon>
        <taxon>Micromonosporaceae</taxon>
        <taxon>Luedemannella</taxon>
    </lineage>
</organism>
<dbReference type="InterPro" id="IPR014719">
    <property type="entry name" value="Ribosomal_bL12_C/ClpS-like"/>
</dbReference>
<proteinExistence type="predicted"/>
<dbReference type="Gene3D" id="3.30.1390.10">
    <property type="match status" value="2"/>
</dbReference>
<sequence>MPDPLIIALAVVAGVIVAGLVVSGVRRRAQGTDLVGSQLARRAAPAAPPATMEERIADLLRHGRKIEAIKVYREATSANLADAKRAVERFETGNPLSHDPLPPVTPSVLDDAAWRQLRDLTSRGQKIQAIKLYRDLTGANLRDAKNAIDSL</sequence>
<name>A0ABP4YAD8_9ACTN</name>
<keyword evidence="1" id="KW-1133">Transmembrane helix</keyword>
<feature type="transmembrane region" description="Helical" evidence="1">
    <location>
        <begin position="6"/>
        <end position="25"/>
    </location>
</feature>
<dbReference type="Proteomes" id="UP001500218">
    <property type="component" value="Unassembled WGS sequence"/>
</dbReference>
<comment type="caution">
    <text evidence="2">The sequence shown here is derived from an EMBL/GenBank/DDBJ whole genome shotgun (WGS) entry which is preliminary data.</text>
</comment>
<reference evidence="3" key="1">
    <citation type="journal article" date="2019" name="Int. J. Syst. Evol. Microbiol.">
        <title>The Global Catalogue of Microorganisms (GCM) 10K type strain sequencing project: providing services to taxonomists for standard genome sequencing and annotation.</title>
        <authorList>
            <consortium name="The Broad Institute Genomics Platform"/>
            <consortium name="The Broad Institute Genome Sequencing Center for Infectious Disease"/>
            <person name="Wu L."/>
            <person name="Ma J."/>
        </authorList>
    </citation>
    <scope>NUCLEOTIDE SEQUENCE [LARGE SCALE GENOMIC DNA]</scope>
    <source>
        <strain evidence="3">JCM 13250</strain>
    </source>
</reference>
<keyword evidence="1" id="KW-0812">Transmembrane</keyword>
<evidence type="ECO:0000313" key="2">
    <source>
        <dbReference type="EMBL" id="GAA1808782.1"/>
    </source>
</evidence>
<dbReference type="EMBL" id="BAAALT010000097">
    <property type="protein sequence ID" value="GAA1808782.1"/>
    <property type="molecule type" value="Genomic_DNA"/>
</dbReference>